<evidence type="ECO:0000313" key="2">
    <source>
        <dbReference type="Proteomes" id="UP000828048"/>
    </source>
</evidence>
<protein>
    <submittedName>
        <fullName evidence="1">Uncharacterized protein</fullName>
    </submittedName>
</protein>
<evidence type="ECO:0000313" key="1">
    <source>
        <dbReference type="EMBL" id="KAH7855492.1"/>
    </source>
</evidence>
<proteinExistence type="predicted"/>
<accession>A0ACB7YQS8</accession>
<keyword evidence="2" id="KW-1185">Reference proteome</keyword>
<gene>
    <name evidence="1" type="ORF">Vadar_025493</name>
</gene>
<name>A0ACB7YQS8_9ERIC</name>
<reference evidence="1 2" key="1">
    <citation type="journal article" date="2021" name="Hortic Res">
        <title>High-quality reference genome and annotation aids understanding of berry development for evergreen blueberry (Vaccinium darrowii).</title>
        <authorList>
            <person name="Yu J."/>
            <person name="Hulse-Kemp A.M."/>
            <person name="Babiker E."/>
            <person name="Staton M."/>
        </authorList>
    </citation>
    <scope>NUCLEOTIDE SEQUENCE [LARGE SCALE GENOMIC DNA]</scope>
    <source>
        <strain evidence="2">cv. NJ 8807/NJ 8810</strain>
        <tissue evidence="1">Young leaf</tissue>
    </source>
</reference>
<comment type="caution">
    <text evidence="1">The sequence shown here is derived from an EMBL/GenBank/DDBJ whole genome shotgun (WGS) entry which is preliminary data.</text>
</comment>
<sequence length="75" mass="8299">MEAMPAFGYAPQRFLGPLLGQAYWAAVVIGLRQTSALTQDCFGERVYCRTIKAHNNGGLWNSCIGQEVIVLRLLL</sequence>
<organism evidence="1 2">
    <name type="scientific">Vaccinium darrowii</name>
    <dbReference type="NCBI Taxonomy" id="229202"/>
    <lineage>
        <taxon>Eukaryota</taxon>
        <taxon>Viridiplantae</taxon>
        <taxon>Streptophyta</taxon>
        <taxon>Embryophyta</taxon>
        <taxon>Tracheophyta</taxon>
        <taxon>Spermatophyta</taxon>
        <taxon>Magnoliopsida</taxon>
        <taxon>eudicotyledons</taxon>
        <taxon>Gunneridae</taxon>
        <taxon>Pentapetalae</taxon>
        <taxon>asterids</taxon>
        <taxon>Ericales</taxon>
        <taxon>Ericaceae</taxon>
        <taxon>Vaccinioideae</taxon>
        <taxon>Vaccinieae</taxon>
        <taxon>Vaccinium</taxon>
    </lineage>
</organism>
<dbReference type="EMBL" id="CM037161">
    <property type="protein sequence ID" value="KAH7855492.1"/>
    <property type="molecule type" value="Genomic_DNA"/>
</dbReference>
<dbReference type="Proteomes" id="UP000828048">
    <property type="component" value="Chromosome 11"/>
</dbReference>